<feature type="transmembrane region" description="Helical" evidence="1">
    <location>
        <begin position="66"/>
        <end position="92"/>
    </location>
</feature>
<reference evidence="3 4" key="1">
    <citation type="submission" date="2019-06" db="EMBL/GenBank/DDBJ databases">
        <title>Sequencing the genomes of 1000 actinobacteria strains.</title>
        <authorList>
            <person name="Klenk H.-P."/>
        </authorList>
    </citation>
    <scope>NUCLEOTIDE SEQUENCE [LARGE SCALE GENOMIC DNA]</scope>
    <source>
        <strain evidence="3 4">DSM 45671</strain>
    </source>
</reference>
<dbReference type="EMBL" id="VIWU01000001">
    <property type="protein sequence ID" value="TWF80895.1"/>
    <property type="molecule type" value="Genomic_DNA"/>
</dbReference>
<feature type="transmembrane region" description="Helical" evidence="1">
    <location>
        <begin position="152"/>
        <end position="174"/>
    </location>
</feature>
<evidence type="ECO:0000313" key="4">
    <source>
        <dbReference type="Proteomes" id="UP000321261"/>
    </source>
</evidence>
<keyword evidence="1" id="KW-0472">Membrane</keyword>
<evidence type="ECO:0000313" key="3">
    <source>
        <dbReference type="EMBL" id="TWF80895.1"/>
    </source>
</evidence>
<protein>
    <submittedName>
        <fullName evidence="3">Uncharacterized protein DUF4328</fullName>
    </submittedName>
</protein>
<evidence type="ECO:0000259" key="2">
    <source>
        <dbReference type="Pfam" id="PF14219"/>
    </source>
</evidence>
<dbReference type="InterPro" id="IPR025565">
    <property type="entry name" value="DUF4328"/>
</dbReference>
<feature type="transmembrane region" description="Helical" evidence="1">
    <location>
        <begin position="20"/>
        <end position="45"/>
    </location>
</feature>
<gene>
    <name evidence="3" type="ORF">FHX44_116838</name>
</gene>
<proteinExistence type="predicted"/>
<comment type="caution">
    <text evidence="3">The sequence shown here is derived from an EMBL/GenBank/DDBJ whole genome shotgun (WGS) entry which is preliminary data.</text>
</comment>
<dbReference type="AlphaFoldDB" id="A0A561T1D1"/>
<accession>A0A561T1D1</accession>
<organism evidence="3 4">
    <name type="scientific">Pseudonocardia hierapolitana</name>
    <dbReference type="NCBI Taxonomy" id="1128676"/>
    <lineage>
        <taxon>Bacteria</taxon>
        <taxon>Bacillati</taxon>
        <taxon>Actinomycetota</taxon>
        <taxon>Actinomycetes</taxon>
        <taxon>Pseudonocardiales</taxon>
        <taxon>Pseudonocardiaceae</taxon>
        <taxon>Pseudonocardia</taxon>
    </lineage>
</organism>
<evidence type="ECO:0000256" key="1">
    <source>
        <dbReference type="SAM" id="Phobius"/>
    </source>
</evidence>
<keyword evidence="1" id="KW-1133">Transmembrane helix</keyword>
<feature type="transmembrane region" description="Helical" evidence="1">
    <location>
        <begin position="112"/>
        <end position="132"/>
    </location>
</feature>
<feature type="transmembrane region" description="Helical" evidence="1">
    <location>
        <begin position="194"/>
        <end position="219"/>
    </location>
</feature>
<feature type="domain" description="DUF4328" evidence="2">
    <location>
        <begin position="71"/>
        <end position="226"/>
    </location>
</feature>
<dbReference type="Proteomes" id="UP000321261">
    <property type="component" value="Unassembled WGS sequence"/>
</dbReference>
<name>A0A561T1D1_9PSEU</name>
<keyword evidence="1" id="KW-0812">Transmembrane</keyword>
<dbReference type="Pfam" id="PF14219">
    <property type="entry name" value="DUF4328"/>
    <property type="match status" value="1"/>
</dbReference>
<keyword evidence="4" id="KW-1185">Reference proteome</keyword>
<sequence length="240" mass="25608">MYVAPPPPAPPRLRSVSGLAIAVTALGIAVIVAYLPRIVASWWVYSAMFTEPQDGLDSLVQRLDTPILLLLVGLILLVPALIAAAVTTLVWVHRAGTNAAALSPHLRPRYTPAASVGLLLIPLANLWFLRPVLEDLCTASSPYTPDARGARLVRACWATTVVTATVSLLGNLAMHGISTQLYGPGRPVDETLNTWMATAGLAFATVEYLLAIACTVLFARVVRHISRQQAALLPPPGAQW</sequence>